<keyword evidence="3 8" id="KW-0812">Transmembrane</keyword>
<comment type="subcellular location">
    <subcellularLocation>
        <location evidence="1">Membrane</location>
        <topology evidence="1">Multi-pass membrane protein</topology>
    </subcellularLocation>
</comment>
<evidence type="ECO:0000256" key="6">
    <source>
        <dbReference type="ARBA" id="ARBA00023136"/>
    </source>
</evidence>
<feature type="chain" id="PRO_5001775557" evidence="9">
    <location>
        <begin position="23"/>
        <end position="726"/>
    </location>
</feature>
<name>A0A084GED9_PSEDA</name>
<keyword evidence="12" id="KW-1185">Reference proteome</keyword>
<dbReference type="CDD" id="cd06186">
    <property type="entry name" value="NOX_Duox_like_FAD_NADP"/>
    <property type="match status" value="1"/>
</dbReference>
<dbReference type="Pfam" id="PF01794">
    <property type="entry name" value="Ferric_reduct"/>
    <property type="match status" value="1"/>
</dbReference>
<evidence type="ECO:0000256" key="4">
    <source>
        <dbReference type="ARBA" id="ARBA00022989"/>
    </source>
</evidence>
<feature type="transmembrane region" description="Helical" evidence="8">
    <location>
        <begin position="283"/>
        <end position="302"/>
    </location>
</feature>
<evidence type="ECO:0000256" key="7">
    <source>
        <dbReference type="SAM" id="MobiDB-lite"/>
    </source>
</evidence>
<dbReference type="GO" id="GO:0006879">
    <property type="term" value="P:intracellular iron ion homeostasis"/>
    <property type="evidence" value="ECO:0007669"/>
    <property type="project" value="TreeGrafter"/>
</dbReference>
<proteinExistence type="predicted"/>
<keyword evidence="5" id="KW-0406">Ion transport</keyword>
<dbReference type="RefSeq" id="XP_016645500.1">
    <property type="nucleotide sequence ID" value="XM_016784743.1"/>
</dbReference>
<accession>A0A084GED9</accession>
<dbReference type="GO" id="GO:0006826">
    <property type="term" value="P:iron ion transport"/>
    <property type="evidence" value="ECO:0007669"/>
    <property type="project" value="TreeGrafter"/>
</dbReference>
<dbReference type="AlphaFoldDB" id="A0A084GED9"/>
<feature type="transmembrane region" description="Helical" evidence="8">
    <location>
        <begin position="314"/>
        <end position="340"/>
    </location>
</feature>
<feature type="transmembrane region" description="Helical" evidence="8">
    <location>
        <begin position="245"/>
        <end position="263"/>
    </location>
</feature>
<feature type="transmembrane region" description="Helical" evidence="8">
    <location>
        <begin position="420"/>
        <end position="438"/>
    </location>
</feature>
<dbReference type="InterPro" id="IPR039261">
    <property type="entry name" value="FNR_nucleotide-bd"/>
</dbReference>
<dbReference type="PANTHER" id="PTHR32361">
    <property type="entry name" value="FERRIC/CUPRIC REDUCTASE TRANSMEMBRANE COMPONENT"/>
    <property type="match status" value="1"/>
</dbReference>
<evidence type="ECO:0000256" key="9">
    <source>
        <dbReference type="SAM" id="SignalP"/>
    </source>
</evidence>
<dbReference type="InterPro" id="IPR013130">
    <property type="entry name" value="Fe3_Rdtase_TM_dom"/>
</dbReference>
<dbReference type="Proteomes" id="UP000028545">
    <property type="component" value="Unassembled WGS sequence"/>
</dbReference>
<evidence type="ECO:0000256" key="8">
    <source>
        <dbReference type="SAM" id="Phobius"/>
    </source>
</evidence>
<evidence type="ECO:0000256" key="1">
    <source>
        <dbReference type="ARBA" id="ARBA00004141"/>
    </source>
</evidence>
<evidence type="ECO:0000313" key="12">
    <source>
        <dbReference type="Proteomes" id="UP000028545"/>
    </source>
</evidence>
<keyword evidence="9" id="KW-0732">Signal</keyword>
<comment type="caution">
    <text evidence="11">The sequence shown here is derived from an EMBL/GenBank/DDBJ whole genome shotgun (WGS) entry which is preliminary data.</text>
</comment>
<feature type="compositionally biased region" description="Low complexity" evidence="7">
    <location>
        <begin position="524"/>
        <end position="538"/>
    </location>
</feature>
<dbReference type="SUPFAM" id="SSF52343">
    <property type="entry name" value="Ferredoxin reductase-like, C-terminal NADP-linked domain"/>
    <property type="match status" value="1"/>
</dbReference>
<feature type="domain" description="Ferric oxidoreductase" evidence="10">
    <location>
        <begin position="288"/>
        <end position="404"/>
    </location>
</feature>
<feature type="transmembrane region" description="Helical" evidence="8">
    <location>
        <begin position="360"/>
        <end position="381"/>
    </location>
</feature>
<dbReference type="GO" id="GO:0000293">
    <property type="term" value="F:ferric-chelate reductase activity"/>
    <property type="evidence" value="ECO:0007669"/>
    <property type="project" value="TreeGrafter"/>
</dbReference>
<keyword evidence="2" id="KW-0813">Transport</keyword>
<keyword evidence="4 8" id="KW-1133">Transmembrane helix</keyword>
<dbReference type="InterPro" id="IPR051410">
    <property type="entry name" value="Ferric/Cupric_Reductase"/>
</dbReference>
<dbReference type="KEGG" id="sapo:SAPIO_CDS1476"/>
<evidence type="ECO:0000256" key="3">
    <source>
        <dbReference type="ARBA" id="ARBA00022692"/>
    </source>
</evidence>
<feature type="region of interest" description="Disordered" evidence="7">
    <location>
        <begin position="497"/>
        <end position="538"/>
    </location>
</feature>
<feature type="transmembrane region" description="Helical" evidence="8">
    <location>
        <begin position="388"/>
        <end position="408"/>
    </location>
</feature>
<feature type="signal peptide" evidence="9">
    <location>
        <begin position="1"/>
        <end position="22"/>
    </location>
</feature>
<dbReference type="OrthoDB" id="167398at2759"/>
<dbReference type="GeneID" id="27720548"/>
<organism evidence="11 12">
    <name type="scientific">Pseudallescheria apiosperma</name>
    <name type="common">Scedosporium apiospermum</name>
    <dbReference type="NCBI Taxonomy" id="563466"/>
    <lineage>
        <taxon>Eukaryota</taxon>
        <taxon>Fungi</taxon>
        <taxon>Dikarya</taxon>
        <taxon>Ascomycota</taxon>
        <taxon>Pezizomycotina</taxon>
        <taxon>Sordariomycetes</taxon>
        <taxon>Hypocreomycetidae</taxon>
        <taxon>Microascales</taxon>
        <taxon>Microascaceae</taxon>
        <taxon>Scedosporium</taxon>
    </lineage>
</organism>
<gene>
    <name evidence="11" type="ORF">SAPIO_CDS1476</name>
</gene>
<dbReference type="HOGENOM" id="CLU_010365_2_0_1"/>
<sequence length="726" mass="79961">MLPRIQTAALGLLAALTVPASSHTVDGRYGYGFIGYGISMYDPTCAHACRACISNPLECPMDHASHTGDAESSHMSMGPSAECYATNEHFLHSMAYCMYQRCEGVLASDLENYWELNLPGRGRVQPLPRLSYQEALAEVKQPPTEVVPSDVLLNTTTAVEDDAYWSQYHTLTVFEDIEKGHSRFGLVIFITCVVIPIGFSFFRFIPFPKSWVSTFYAYVIDPPAFGTRHAVPAFGLAIVPTRGQALFIFYIIAVNVIFSAVGYRANGDNTWFASSKAQIRAYISNRVGVLSFANLALAILYGSRNNVLLRLTNWSHVTFLLVHRWIGFLCMLQAVLHSAIYLQEFLEEGTHAEESKLPYWYTGIVATLALSIIIPLSILPIRRKFYELFLSSHVLLSAISIIGCWYHIIYRYGHQWGYETWIYMAIAIMSFDYVARIIRVLRYGVKKAYVTAVDSEYYRIDIPGVDSRGHIYMYFPTLTWRVWENHPFSVAGAMSHSLDGDESSDPQEKGLPTSGSDVEKDTTASKVPSSSSIAPASQSRPGITLYMRIQDGATASLAARAGKSPIPVLVEGSYGVESRNLFPHNQVRADASYPHIVCIAGGVGVTAVLPILEDAQSLGKPIGDVKLYWGSRSQALVDAVSSSITSRSVGPDGGIRWGVADVQLSIGERMDVRSILEAEINERKVGGTTVVVCGPAAMADEVRCTVAALGRHSGVAVRLVEESFDW</sequence>
<dbReference type="SFLD" id="SFLDG01168">
    <property type="entry name" value="Ferric_reductase_subgroup_(FRE"/>
    <property type="match status" value="1"/>
</dbReference>
<evidence type="ECO:0000259" key="10">
    <source>
        <dbReference type="Pfam" id="PF01794"/>
    </source>
</evidence>
<dbReference type="GO" id="GO:0005886">
    <property type="term" value="C:plasma membrane"/>
    <property type="evidence" value="ECO:0007669"/>
    <property type="project" value="TreeGrafter"/>
</dbReference>
<feature type="transmembrane region" description="Helical" evidence="8">
    <location>
        <begin position="184"/>
        <end position="205"/>
    </location>
</feature>
<keyword evidence="6 8" id="KW-0472">Membrane</keyword>
<dbReference type="EMBL" id="JOWA01000066">
    <property type="protein sequence ID" value="KEZ45701.1"/>
    <property type="molecule type" value="Genomic_DNA"/>
</dbReference>
<evidence type="ECO:0000256" key="2">
    <source>
        <dbReference type="ARBA" id="ARBA00022448"/>
    </source>
</evidence>
<evidence type="ECO:0000256" key="5">
    <source>
        <dbReference type="ARBA" id="ARBA00023065"/>
    </source>
</evidence>
<dbReference type="Gene3D" id="3.40.50.80">
    <property type="entry name" value="Nucleotide-binding domain of ferredoxin-NADP reductase (FNR) module"/>
    <property type="match status" value="2"/>
</dbReference>
<protein>
    <submittedName>
        <fullName evidence="11">Putative Ferric-chelate reductase (Fre2)</fullName>
    </submittedName>
</protein>
<dbReference type="VEuPathDB" id="FungiDB:SAPIO_CDS1476"/>
<dbReference type="SFLD" id="SFLDS00052">
    <property type="entry name" value="Ferric_Reductase_Domain"/>
    <property type="match status" value="1"/>
</dbReference>
<evidence type="ECO:0000313" key="11">
    <source>
        <dbReference type="EMBL" id="KEZ45701.1"/>
    </source>
</evidence>
<reference evidence="11 12" key="1">
    <citation type="journal article" date="2014" name="Genome Announc.">
        <title>Draft genome sequence of the pathogenic fungus Scedosporium apiospermum.</title>
        <authorList>
            <person name="Vandeputte P."/>
            <person name="Ghamrawi S."/>
            <person name="Rechenmann M."/>
            <person name="Iltis A."/>
            <person name="Giraud S."/>
            <person name="Fleury M."/>
            <person name="Thornton C."/>
            <person name="Delhaes L."/>
            <person name="Meyer W."/>
            <person name="Papon N."/>
            <person name="Bouchara J.P."/>
        </authorList>
    </citation>
    <scope>NUCLEOTIDE SEQUENCE [LARGE SCALE GENOMIC DNA]</scope>
    <source>
        <strain evidence="11 12">IHEM 14462</strain>
    </source>
</reference>
<dbReference type="OMA" id="GHQWGYE"/>
<dbReference type="GO" id="GO:0015677">
    <property type="term" value="P:copper ion import"/>
    <property type="evidence" value="ECO:0007669"/>
    <property type="project" value="TreeGrafter"/>
</dbReference>
<dbReference type="PANTHER" id="PTHR32361:SF9">
    <property type="entry name" value="FERRIC REDUCTASE TRANSMEMBRANE COMPONENT 3-RELATED"/>
    <property type="match status" value="1"/>
</dbReference>